<keyword evidence="2" id="KW-0805">Transcription regulation</keyword>
<proteinExistence type="inferred from homology"/>
<dbReference type="PANTHER" id="PTHR30579:SF2">
    <property type="entry name" value="HTH-TYPE TRANSCRIPTIONAL REGULATOR ARGP"/>
    <property type="match status" value="1"/>
</dbReference>
<dbReference type="KEGG" id="rsb:RS694_00940"/>
<dbReference type="Proteomes" id="UP000186110">
    <property type="component" value="Chromosome"/>
</dbReference>
<dbReference type="NCBIfam" id="NF002964">
    <property type="entry name" value="PRK03635.1"/>
    <property type="match status" value="1"/>
</dbReference>
<evidence type="ECO:0000259" key="6">
    <source>
        <dbReference type="PROSITE" id="PS50931"/>
    </source>
</evidence>
<dbReference type="Pfam" id="PF03466">
    <property type="entry name" value="LysR_substrate"/>
    <property type="match status" value="1"/>
</dbReference>
<dbReference type="PRINTS" id="PR00039">
    <property type="entry name" value="HTHLYSR"/>
</dbReference>
<reference evidence="7 8" key="1">
    <citation type="submission" date="2017-01" db="EMBL/GenBank/DDBJ databases">
        <authorList>
            <person name="Mah S.A."/>
            <person name="Swanson W.J."/>
            <person name="Moy G.W."/>
            <person name="Vacquier V.D."/>
        </authorList>
    </citation>
    <scope>NUCLEOTIDE SEQUENCE [LARGE SCALE GENOMIC DNA]</scope>
    <source>
        <strain evidence="7 8">DSM 22694</strain>
    </source>
</reference>
<dbReference type="InterPro" id="IPR036388">
    <property type="entry name" value="WH-like_DNA-bd_sf"/>
</dbReference>
<dbReference type="Gene3D" id="1.10.10.10">
    <property type="entry name" value="Winged helix-like DNA-binding domain superfamily/Winged helix DNA-binding domain"/>
    <property type="match status" value="1"/>
</dbReference>
<dbReference type="AlphaFoldDB" id="A0A1P8KF72"/>
<evidence type="ECO:0000256" key="2">
    <source>
        <dbReference type="ARBA" id="ARBA00023015"/>
    </source>
</evidence>
<dbReference type="GO" id="GO:0003677">
    <property type="term" value="F:DNA binding"/>
    <property type="evidence" value="ECO:0007669"/>
    <property type="project" value="UniProtKB-KW"/>
</dbReference>
<sequence>MRNFDTDALECLAAIVEEGGFERAAVRLSITQSAVSQRLRALEAQVGTVLLVRSRPLKPTAAGRLLIRHALHMRLLRADLDTDLQDLTPGMGAAREEDRVSIAINADSIATWALPALGPLVTAGLPLEIITDDQDFTHEWLREGQVLGCVTTLKQALRGCKVLPLGAMQYVAVASANYAATHCPQGLTPHNFRDIPFIAFNRKDDLQTEFVSRACGLRRVKLSQRFVPSSEGQVRAALDGWGATVVPELQVRALLASDALVNLAPGVTLPVDLYWHCWNLDSAVIDRLTAALAGAAASALALKPGKSAKPAARSTAKKTARS</sequence>
<dbReference type="InterPro" id="IPR000847">
    <property type="entry name" value="LysR_HTH_N"/>
</dbReference>
<dbReference type="PROSITE" id="PS50931">
    <property type="entry name" value="HTH_LYSR"/>
    <property type="match status" value="1"/>
</dbReference>
<feature type="compositionally biased region" description="Low complexity" evidence="5">
    <location>
        <begin position="303"/>
        <end position="312"/>
    </location>
</feature>
<dbReference type="Pfam" id="PF00126">
    <property type="entry name" value="HTH_1"/>
    <property type="match status" value="1"/>
</dbReference>
<organism evidence="7 8">
    <name type="scientific">Rhodoferax saidenbachensis</name>
    <dbReference type="NCBI Taxonomy" id="1484693"/>
    <lineage>
        <taxon>Bacteria</taxon>
        <taxon>Pseudomonadati</taxon>
        <taxon>Pseudomonadota</taxon>
        <taxon>Betaproteobacteria</taxon>
        <taxon>Burkholderiales</taxon>
        <taxon>Comamonadaceae</taxon>
        <taxon>Rhodoferax</taxon>
    </lineage>
</organism>
<name>A0A1P8KF72_9BURK</name>
<dbReference type="STRING" id="1484693.RS694_00940"/>
<evidence type="ECO:0000256" key="3">
    <source>
        <dbReference type="ARBA" id="ARBA00023125"/>
    </source>
</evidence>
<dbReference type="InterPro" id="IPR050176">
    <property type="entry name" value="LTTR"/>
</dbReference>
<comment type="similarity">
    <text evidence="1">Belongs to the LysR transcriptional regulatory family.</text>
</comment>
<evidence type="ECO:0000256" key="4">
    <source>
        <dbReference type="ARBA" id="ARBA00023163"/>
    </source>
</evidence>
<evidence type="ECO:0000313" key="8">
    <source>
        <dbReference type="Proteomes" id="UP000186110"/>
    </source>
</evidence>
<dbReference type="GO" id="GO:0003700">
    <property type="term" value="F:DNA-binding transcription factor activity"/>
    <property type="evidence" value="ECO:0007669"/>
    <property type="project" value="InterPro"/>
</dbReference>
<dbReference type="InterPro" id="IPR017685">
    <property type="entry name" value="ArgP"/>
</dbReference>
<dbReference type="PANTHER" id="PTHR30579">
    <property type="entry name" value="TRANSCRIPTIONAL REGULATOR"/>
    <property type="match status" value="1"/>
</dbReference>
<dbReference type="EMBL" id="CP019239">
    <property type="protein sequence ID" value="APW44632.1"/>
    <property type="molecule type" value="Genomic_DNA"/>
</dbReference>
<keyword evidence="4" id="KW-0804">Transcription</keyword>
<dbReference type="NCBIfam" id="TIGR03298">
    <property type="entry name" value="argP"/>
    <property type="match status" value="1"/>
</dbReference>
<dbReference type="SUPFAM" id="SSF53850">
    <property type="entry name" value="Periplasmic binding protein-like II"/>
    <property type="match status" value="1"/>
</dbReference>
<keyword evidence="8" id="KW-1185">Reference proteome</keyword>
<evidence type="ECO:0000256" key="5">
    <source>
        <dbReference type="SAM" id="MobiDB-lite"/>
    </source>
</evidence>
<keyword evidence="3" id="KW-0238">DNA-binding</keyword>
<dbReference type="RefSeq" id="WP_051391902.1">
    <property type="nucleotide sequence ID" value="NZ_CP019239.1"/>
</dbReference>
<dbReference type="Gene3D" id="3.40.190.290">
    <property type="match status" value="1"/>
</dbReference>
<evidence type="ECO:0000256" key="1">
    <source>
        <dbReference type="ARBA" id="ARBA00009437"/>
    </source>
</evidence>
<dbReference type="SUPFAM" id="SSF46785">
    <property type="entry name" value="Winged helix' DNA-binding domain"/>
    <property type="match status" value="1"/>
</dbReference>
<dbReference type="InterPro" id="IPR036390">
    <property type="entry name" value="WH_DNA-bd_sf"/>
</dbReference>
<dbReference type="NCBIfam" id="NF009888">
    <property type="entry name" value="PRK13348.1"/>
    <property type="match status" value="1"/>
</dbReference>
<feature type="domain" description="HTH lysR-type" evidence="6">
    <location>
        <begin position="4"/>
        <end position="60"/>
    </location>
</feature>
<protein>
    <submittedName>
        <fullName evidence="7">Transcriptional regulator ArgP</fullName>
    </submittedName>
</protein>
<gene>
    <name evidence="7" type="ORF">RS694_00940</name>
</gene>
<evidence type="ECO:0000313" key="7">
    <source>
        <dbReference type="EMBL" id="APW44632.1"/>
    </source>
</evidence>
<dbReference type="InterPro" id="IPR005119">
    <property type="entry name" value="LysR_subst-bd"/>
</dbReference>
<dbReference type="eggNOG" id="COG0583">
    <property type="taxonomic scope" value="Bacteria"/>
</dbReference>
<accession>A0A1P8KF72</accession>
<feature type="region of interest" description="Disordered" evidence="5">
    <location>
        <begin position="303"/>
        <end position="322"/>
    </location>
</feature>